<name>A0A2N9EY31_FAGSY</name>
<keyword evidence="10" id="KW-0503">Monooxygenase</keyword>
<dbReference type="PANTHER" id="PTHR24286">
    <property type="entry name" value="CYTOCHROME P450 26"/>
    <property type="match status" value="1"/>
</dbReference>
<dbReference type="GO" id="GO:0016020">
    <property type="term" value="C:membrane"/>
    <property type="evidence" value="ECO:0007669"/>
    <property type="project" value="UniProtKB-SubCell"/>
</dbReference>
<evidence type="ECO:0000256" key="7">
    <source>
        <dbReference type="ARBA" id="ARBA00023002"/>
    </source>
</evidence>
<keyword evidence="4" id="KW-0812">Transmembrane</keyword>
<accession>A0A2N9EY31</accession>
<evidence type="ECO:0000256" key="6">
    <source>
        <dbReference type="ARBA" id="ARBA00022989"/>
    </source>
</evidence>
<dbReference type="GO" id="GO:0016125">
    <property type="term" value="P:sterol metabolic process"/>
    <property type="evidence" value="ECO:0007669"/>
    <property type="project" value="TreeGrafter"/>
</dbReference>
<evidence type="ECO:0000256" key="2">
    <source>
        <dbReference type="ARBA" id="ARBA00004167"/>
    </source>
</evidence>
<dbReference type="SUPFAM" id="SSF48264">
    <property type="entry name" value="Cytochrome P450"/>
    <property type="match status" value="1"/>
</dbReference>
<evidence type="ECO:0000256" key="3">
    <source>
        <dbReference type="ARBA" id="ARBA00010617"/>
    </source>
</evidence>
<dbReference type="PANTHER" id="PTHR24286:SF53">
    <property type="entry name" value="BETA-AMYRIN 28-OXIDASE-LIKE"/>
    <property type="match status" value="1"/>
</dbReference>
<dbReference type="GO" id="GO:0005506">
    <property type="term" value="F:iron ion binding"/>
    <property type="evidence" value="ECO:0007669"/>
    <property type="project" value="InterPro"/>
</dbReference>
<dbReference type="GO" id="GO:0020037">
    <property type="term" value="F:heme binding"/>
    <property type="evidence" value="ECO:0007669"/>
    <property type="project" value="InterPro"/>
</dbReference>
<comment type="similarity">
    <text evidence="3 10">Belongs to the cytochrome P450 family.</text>
</comment>
<dbReference type="AlphaFoldDB" id="A0A2N9EY31"/>
<organism evidence="11">
    <name type="scientific">Fagus sylvatica</name>
    <name type="common">Beechnut</name>
    <dbReference type="NCBI Taxonomy" id="28930"/>
    <lineage>
        <taxon>Eukaryota</taxon>
        <taxon>Viridiplantae</taxon>
        <taxon>Streptophyta</taxon>
        <taxon>Embryophyta</taxon>
        <taxon>Tracheophyta</taxon>
        <taxon>Spermatophyta</taxon>
        <taxon>Magnoliopsida</taxon>
        <taxon>eudicotyledons</taxon>
        <taxon>Gunneridae</taxon>
        <taxon>Pentapetalae</taxon>
        <taxon>rosids</taxon>
        <taxon>fabids</taxon>
        <taxon>Fagales</taxon>
        <taxon>Fagaceae</taxon>
        <taxon>Fagus</taxon>
    </lineage>
</organism>
<dbReference type="PRINTS" id="PR00463">
    <property type="entry name" value="EP450I"/>
</dbReference>
<feature type="binding site" description="axial binding residue" evidence="9">
    <location>
        <position position="276"/>
    </location>
    <ligand>
        <name>heme</name>
        <dbReference type="ChEBI" id="CHEBI:30413"/>
    </ligand>
    <ligandPart>
        <name>Fe</name>
        <dbReference type="ChEBI" id="CHEBI:18248"/>
    </ligandPart>
</feature>
<keyword evidence="8 9" id="KW-0408">Iron</keyword>
<evidence type="ECO:0000256" key="10">
    <source>
        <dbReference type="RuleBase" id="RU000461"/>
    </source>
</evidence>
<dbReference type="GO" id="GO:0016705">
    <property type="term" value="F:oxidoreductase activity, acting on paired donors, with incorporation or reduction of molecular oxygen"/>
    <property type="evidence" value="ECO:0007669"/>
    <property type="project" value="InterPro"/>
</dbReference>
<dbReference type="Pfam" id="PF00067">
    <property type="entry name" value="p450"/>
    <property type="match status" value="1"/>
</dbReference>
<comment type="cofactor">
    <cofactor evidence="1 9">
        <name>heme</name>
        <dbReference type="ChEBI" id="CHEBI:30413"/>
    </cofactor>
</comment>
<dbReference type="PROSITE" id="PS00086">
    <property type="entry name" value="CYTOCHROME_P450"/>
    <property type="match status" value="1"/>
</dbReference>
<dbReference type="CDD" id="cd11043">
    <property type="entry name" value="CYP90-like"/>
    <property type="match status" value="1"/>
</dbReference>
<comment type="subcellular location">
    <subcellularLocation>
        <location evidence="2">Membrane</location>
        <topology evidence="2">Single-pass membrane protein</topology>
    </subcellularLocation>
</comment>
<evidence type="ECO:0000256" key="5">
    <source>
        <dbReference type="ARBA" id="ARBA00022723"/>
    </source>
</evidence>
<dbReference type="InterPro" id="IPR001128">
    <property type="entry name" value="Cyt_P450"/>
</dbReference>
<evidence type="ECO:0000256" key="8">
    <source>
        <dbReference type="ARBA" id="ARBA00023004"/>
    </source>
</evidence>
<dbReference type="Gene3D" id="1.10.630.10">
    <property type="entry name" value="Cytochrome P450"/>
    <property type="match status" value="1"/>
</dbReference>
<dbReference type="InterPro" id="IPR017972">
    <property type="entry name" value="Cyt_P450_CS"/>
</dbReference>
<keyword evidence="7 10" id="KW-0560">Oxidoreductase</keyword>
<sequence length="329" mass="37509">MDTMTKEHLELHWSPFKQVKAWQLSKKYSLALACRLLMSIKDPNHVTRFADPFVHVIDGFMALPINIPGTAFNRAIKGGRVIRQELLAIIKQRKKEISENKGSVAPDLLTQMLLVSDEKGSTVINDMMIAINIMGLLIAGHDTTSAAITFVVKYLAEYPHVYSEVFKEQMEIARSKGPKDLLNWDDIKKMKYSWNVACEAMRLSPPAQGSFREAIDDFTYRGFTIPKGWKTYWTPHSTHKNPKYFPNPEKFDPSRFDGNGPAPYTFVPFGGGPRMCPGREFARLEILVFMHNVVTRFMWEKAIPDEKITYNQSPIPVHGLPVNLKPHKS</sequence>
<keyword evidence="5 9" id="KW-0479">Metal-binding</keyword>
<dbReference type="PRINTS" id="PR00385">
    <property type="entry name" value="P450"/>
</dbReference>
<keyword evidence="6" id="KW-1133">Transmembrane helix</keyword>
<proteinExistence type="inferred from homology"/>
<reference evidence="11" key="1">
    <citation type="submission" date="2018-02" db="EMBL/GenBank/DDBJ databases">
        <authorList>
            <person name="Cohen D.B."/>
            <person name="Kent A.D."/>
        </authorList>
    </citation>
    <scope>NUCLEOTIDE SEQUENCE</scope>
</reference>
<dbReference type="InterPro" id="IPR036396">
    <property type="entry name" value="Cyt_P450_sf"/>
</dbReference>
<evidence type="ECO:0000256" key="9">
    <source>
        <dbReference type="PIRSR" id="PIRSR602401-1"/>
    </source>
</evidence>
<dbReference type="InterPro" id="IPR002401">
    <property type="entry name" value="Cyt_P450_E_grp-I"/>
</dbReference>
<dbReference type="GO" id="GO:0004497">
    <property type="term" value="F:monooxygenase activity"/>
    <property type="evidence" value="ECO:0007669"/>
    <property type="project" value="UniProtKB-KW"/>
</dbReference>
<dbReference type="FunFam" id="1.10.630.10:FF:000022">
    <property type="entry name" value="Taxadiene 5-alpha hydroxylase"/>
    <property type="match status" value="1"/>
</dbReference>
<evidence type="ECO:0000256" key="4">
    <source>
        <dbReference type="ARBA" id="ARBA00022692"/>
    </source>
</evidence>
<evidence type="ECO:0008006" key="12">
    <source>
        <dbReference type="Google" id="ProtNLM"/>
    </source>
</evidence>
<keyword evidence="6" id="KW-0472">Membrane</keyword>
<protein>
    <recommendedName>
        <fullName evidence="12">Beta-amyrin 28-oxidase</fullName>
    </recommendedName>
</protein>
<dbReference type="EMBL" id="OIVN01000662">
    <property type="protein sequence ID" value="SPC83656.1"/>
    <property type="molecule type" value="Genomic_DNA"/>
</dbReference>
<gene>
    <name evidence="11" type="ORF">FSB_LOCUS11538</name>
</gene>
<keyword evidence="9 10" id="KW-0349">Heme</keyword>
<evidence type="ECO:0000313" key="11">
    <source>
        <dbReference type="EMBL" id="SPC83656.1"/>
    </source>
</evidence>
<evidence type="ECO:0000256" key="1">
    <source>
        <dbReference type="ARBA" id="ARBA00001971"/>
    </source>
</evidence>